<reference evidence="1" key="1">
    <citation type="submission" date="2024-12" db="EMBL/GenBank/DDBJ databases">
        <title>Comparative genomics and development of molecular markers within Purpureocillium lilacinum and among Purpureocillium species.</title>
        <authorList>
            <person name="Yeh Z.-Y."/>
            <person name="Ni N.-T."/>
            <person name="Lo P.-H."/>
            <person name="Mushyakhwo K."/>
            <person name="Lin C.-F."/>
            <person name="Nai Y.-S."/>
        </authorList>
    </citation>
    <scope>NUCLEOTIDE SEQUENCE</scope>
    <source>
        <strain evidence="1">NCHU-NPUST-175</strain>
    </source>
</reference>
<evidence type="ECO:0000313" key="1">
    <source>
        <dbReference type="EMBL" id="KAL3952432.1"/>
    </source>
</evidence>
<dbReference type="EMBL" id="JBGNUJ010000012">
    <property type="protein sequence ID" value="KAL3952432.1"/>
    <property type="molecule type" value="Genomic_DNA"/>
</dbReference>
<accession>A0ACC4D7Z5</accession>
<organism evidence="1 2">
    <name type="scientific">Purpureocillium lilacinum</name>
    <name type="common">Paecilomyces lilacinus</name>
    <dbReference type="NCBI Taxonomy" id="33203"/>
    <lineage>
        <taxon>Eukaryota</taxon>
        <taxon>Fungi</taxon>
        <taxon>Dikarya</taxon>
        <taxon>Ascomycota</taxon>
        <taxon>Pezizomycotina</taxon>
        <taxon>Sordariomycetes</taxon>
        <taxon>Hypocreomycetidae</taxon>
        <taxon>Hypocreales</taxon>
        <taxon>Ophiocordycipitaceae</taxon>
        <taxon>Purpureocillium</taxon>
    </lineage>
</organism>
<gene>
    <name evidence="1" type="ORF">ACCO45_012375</name>
</gene>
<name>A0ACC4D7Z5_PURLI</name>
<comment type="caution">
    <text evidence="1">The sequence shown here is derived from an EMBL/GenBank/DDBJ whole genome shotgun (WGS) entry which is preliminary data.</text>
</comment>
<evidence type="ECO:0000313" key="2">
    <source>
        <dbReference type="Proteomes" id="UP001638806"/>
    </source>
</evidence>
<sequence length="317" mass="34545">MHLRTSFMVAMLLEHALGTPIITQDPKATVTLTIPKETAKANVYDWSEGWKPSFNIHQSCNSTLRAQLQQGLDEAVQVAQHARDHLLRWGNRSEFTQKYFGNSSSATPIGWYDRIIAADKTGMLFRCDDPDRNCETQKSKPSINPGCIRSHELTWSAEQTGLDTGGVAMLRLTVICPLSFQIRRPLSAVCNLGYTVAGSKLNTYWATDLLHRLLHVPTISEGIVDHFAEDYAGILELAKTKSDKSGIDSNALQYFAIDVWAYDIAAPGIGCTGKPQSSKASSASTPAPTSTPKPDQSATSSAPTECHTHADGVVHCA</sequence>
<dbReference type="Proteomes" id="UP001638806">
    <property type="component" value="Unassembled WGS sequence"/>
</dbReference>
<proteinExistence type="predicted"/>
<protein>
    <submittedName>
        <fullName evidence="1">Uncharacterized protein</fullName>
    </submittedName>
</protein>
<keyword evidence="2" id="KW-1185">Reference proteome</keyword>